<evidence type="ECO:0000256" key="1">
    <source>
        <dbReference type="SAM" id="MobiDB-lite"/>
    </source>
</evidence>
<gene>
    <name evidence="3" type="ORF">MG3_02888</name>
</gene>
<evidence type="ECO:0000313" key="4">
    <source>
        <dbReference type="Proteomes" id="UP000030161"/>
    </source>
</evidence>
<protein>
    <submittedName>
        <fullName evidence="3">Uncharacterized protein</fullName>
    </submittedName>
</protein>
<evidence type="ECO:0000256" key="2">
    <source>
        <dbReference type="SAM" id="Phobius"/>
    </source>
</evidence>
<keyword evidence="2" id="KW-0472">Membrane</keyword>
<keyword evidence="2" id="KW-0812">Transmembrane</keyword>
<dbReference type="EMBL" id="AJIX01000015">
    <property type="protein sequence ID" value="KGR12800.1"/>
    <property type="molecule type" value="Genomic_DNA"/>
</dbReference>
<feature type="transmembrane region" description="Helical" evidence="2">
    <location>
        <begin position="115"/>
        <end position="133"/>
    </location>
</feature>
<organism evidence="3 4">
    <name type="scientific">Candida albicans P78048</name>
    <dbReference type="NCBI Taxonomy" id="1094989"/>
    <lineage>
        <taxon>Eukaryota</taxon>
        <taxon>Fungi</taxon>
        <taxon>Dikarya</taxon>
        <taxon>Ascomycota</taxon>
        <taxon>Saccharomycotina</taxon>
        <taxon>Pichiomycetes</taxon>
        <taxon>Debaryomycetaceae</taxon>
        <taxon>Candida/Lodderomyces clade</taxon>
        <taxon>Candida</taxon>
    </lineage>
</organism>
<feature type="region of interest" description="Disordered" evidence="1">
    <location>
        <begin position="18"/>
        <end position="106"/>
    </location>
</feature>
<feature type="compositionally biased region" description="Basic residues" evidence="1">
    <location>
        <begin position="74"/>
        <end position="88"/>
    </location>
</feature>
<accession>A0AB34PV45</accession>
<name>A0AB34PV45_CANAX</name>
<feature type="compositionally biased region" description="Polar residues" evidence="1">
    <location>
        <begin position="28"/>
        <end position="38"/>
    </location>
</feature>
<dbReference type="Proteomes" id="UP000030161">
    <property type="component" value="Unassembled WGS sequence"/>
</dbReference>
<reference evidence="3 4" key="1">
    <citation type="submission" date="2013-12" db="EMBL/GenBank/DDBJ databases">
        <title>The Genome Sequence of Candida albicans P78048.</title>
        <authorList>
            <consortium name="The Broad Institute Genome Sequencing Platform"/>
            <consortium name="The Broad Institute Genome Sequencing Center for Infectious Disease"/>
            <person name="Cuomo C."/>
            <person name="Bennett R."/>
            <person name="Hirakawa M."/>
            <person name="Noverr M."/>
            <person name="Mitchell A."/>
            <person name="Young S.K."/>
            <person name="Zeng Q."/>
            <person name="Gargeya S."/>
            <person name="Fitzgerald M."/>
            <person name="Abouelleil A."/>
            <person name="Alvarado L."/>
            <person name="Berlin A.M."/>
            <person name="Chapman S.B."/>
            <person name="Dewar J."/>
            <person name="Goldberg J."/>
            <person name="Griggs A."/>
            <person name="Gujja S."/>
            <person name="Hansen M."/>
            <person name="Howarth C."/>
            <person name="Imamovic A."/>
            <person name="Larimer J."/>
            <person name="McCowan C."/>
            <person name="Murphy C."/>
            <person name="Pearson M."/>
            <person name="Priest M."/>
            <person name="Roberts A."/>
            <person name="Saif S."/>
            <person name="Shea T."/>
            <person name="Sykes S."/>
            <person name="Wortman J."/>
            <person name="Nusbaum C."/>
            <person name="Birren B."/>
        </authorList>
    </citation>
    <scope>NUCLEOTIDE SEQUENCE [LARGE SCALE GENOMIC DNA]</scope>
    <source>
        <strain evidence="3 4">P78048</strain>
    </source>
</reference>
<proteinExistence type="predicted"/>
<comment type="caution">
    <text evidence="3">The sequence shown here is derived from an EMBL/GenBank/DDBJ whole genome shotgun (WGS) entry which is preliminary data.</text>
</comment>
<sequence>MITTSLKRSRSLLNKVLPIDIEGDKHSSPSVVTRSSPILNHDSESLHSNKSLVSKNSNKKTSKSPSRQGSNNKNTKKTNGHKKRRNSSHQKERTEKSELSQSKRGSDILDQRSKLDWILIVAIGSLILLIYILN</sequence>
<feature type="compositionally biased region" description="Basic and acidic residues" evidence="1">
    <location>
        <begin position="89"/>
        <end position="98"/>
    </location>
</feature>
<keyword evidence="2" id="KW-1133">Transmembrane helix</keyword>
<evidence type="ECO:0000313" key="3">
    <source>
        <dbReference type="EMBL" id="KGR12800.1"/>
    </source>
</evidence>
<dbReference type="AlphaFoldDB" id="A0AB34PV45"/>